<dbReference type="PANTHER" id="PTHR14430">
    <property type="entry name" value="RABIN3-RELATED"/>
    <property type="match status" value="1"/>
</dbReference>
<dbReference type="GO" id="GO:0051286">
    <property type="term" value="C:cell tip"/>
    <property type="evidence" value="ECO:0007669"/>
    <property type="project" value="TreeGrafter"/>
</dbReference>
<evidence type="ECO:0000256" key="1">
    <source>
        <dbReference type="ARBA" id="ARBA00023054"/>
    </source>
</evidence>
<dbReference type="InParanoid" id="A0A3N4KFK5"/>
<dbReference type="STRING" id="1392247.A0A3N4KFK5"/>
<keyword evidence="5" id="KW-1185">Reference proteome</keyword>
<accession>A0A3N4KFK5</accession>
<dbReference type="OrthoDB" id="5560525at2759"/>
<feature type="compositionally biased region" description="Polar residues" evidence="2">
    <location>
        <begin position="68"/>
        <end position="82"/>
    </location>
</feature>
<dbReference type="InterPro" id="IPR009449">
    <property type="entry name" value="Sec2_N"/>
</dbReference>
<evidence type="ECO:0000256" key="2">
    <source>
        <dbReference type="SAM" id="MobiDB-lite"/>
    </source>
</evidence>
<sequence length="237" mass="25976">MSPAVTLPRLQTKPTTCCPNCGADAQEFADARRRIAELEAQVRLLSDKATSAVDKLADYEDEVRKRSISSASSGRDTMGSNASPPLTRPTSSPSQMPVPPPALNRISAFLSAATTRRGAPPPSPPPEEAVNEPLEKERRLRLKAEERLEQVTEELEDLSATLFQQANEMVATERRERAKLEERIAVLEGREVKTKERLGLLERAVDRAGRVREVLAEGQRTTSMPPSMPGRGLGISL</sequence>
<keyword evidence="1" id="KW-0175">Coiled coil</keyword>
<evidence type="ECO:0000313" key="4">
    <source>
        <dbReference type="EMBL" id="RPB09267.1"/>
    </source>
</evidence>
<feature type="region of interest" description="Disordered" evidence="2">
    <location>
        <begin position="218"/>
        <end position="237"/>
    </location>
</feature>
<dbReference type="GO" id="GO:0070319">
    <property type="term" value="C:Golgi to plasma membrane transport vesicle"/>
    <property type="evidence" value="ECO:0007669"/>
    <property type="project" value="TreeGrafter"/>
</dbReference>
<dbReference type="AlphaFoldDB" id="A0A3N4KFK5"/>
<proteinExistence type="predicted"/>
<feature type="compositionally biased region" description="Low complexity" evidence="2">
    <location>
        <begin position="83"/>
        <end position="94"/>
    </location>
</feature>
<dbReference type="EMBL" id="ML119153">
    <property type="protein sequence ID" value="RPB09267.1"/>
    <property type="molecule type" value="Genomic_DNA"/>
</dbReference>
<evidence type="ECO:0000313" key="5">
    <source>
        <dbReference type="Proteomes" id="UP000277580"/>
    </source>
</evidence>
<reference evidence="4 5" key="1">
    <citation type="journal article" date="2018" name="Nat. Ecol. Evol.">
        <title>Pezizomycetes genomes reveal the molecular basis of ectomycorrhizal truffle lifestyle.</title>
        <authorList>
            <person name="Murat C."/>
            <person name="Payen T."/>
            <person name="Noel B."/>
            <person name="Kuo A."/>
            <person name="Morin E."/>
            <person name="Chen J."/>
            <person name="Kohler A."/>
            <person name="Krizsan K."/>
            <person name="Balestrini R."/>
            <person name="Da Silva C."/>
            <person name="Montanini B."/>
            <person name="Hainaut M."/>
            <person name="Levati E."/>
            <person name="Barry K.W."/>
            <person name="Belfiori B."/>
            <person name="Cichocki N."/>
            <person name="Clum A."/>
            <person name="Dockter R.B."/>
            <person name="Fauchery L."/>
            <person name="Guy J."/>
            <person name="Iotti M."/>
            <person name="Le Tacon F."/>
            <person name="Lindquist E.A."/>
            <person name="Lipzen A."/>
            <person name="Malagnac F."/>
            <person name="Mello A."/>
            <person name="Molinier V."/>
            <person name="Miyauchi S."/>
            <person name="Poulain J."/>
            <person name="Riccioni C."/>
            <person name="Rubini A."/>
            <person name="Sitrit Y."/>
            <person name="Splivallo R."/>
            <person name="Traeger S."/>
            <person name="Wang M."/>
            <person name="Zifcakova L."/>
            <person name="Wipf D."/>
            <person name="Zambonelli A."/>
            <person name="Paolocci F."/>
            <person name="Nowrousian M."/>
            <person name="Ottonello S."/>
            <person name="Baldrian P."/>
            <person name="Spatafora J.W."/>
            <person name="Henrissat B."/>
            <person name="Nagy L.G."/>
            <person name="Aury J.M."/>
            <person name="Wincker P."/>
            <person name="Grigoriev I.V."/>
            <person name="Bonfante P."/>
            <person name="Martin F.M."/>
        </authorList>
    </citation>
    <scope>NUCLEOTIDE SEQUENCE [LARGE SCALE GENOMIC DNA]</scope>
    <source>
        <strain evidence="4 5">CCBAS932</strain>
    </source>
</reference>
<name>A0A3N4KFK5_9PEZI</name>
<dbReference type="Gene3D" id="6.10.140.910">
    <property type="match status" value="1"/>
</dbReference>
<feature type="region of interest" description="Disordered" evidence="2">
    <location>
        <begin position="56"/>
        <end position="136"/>
    </location>
</feature>
<dbReference type="GO" id="GO:0005085">
    <property type="term" value="F:guanyl-nucleotide exchange factor activity"/>
    <property type="evidence" value="ECO:0007669"/>
    <property type="project" value="InterPro"/>
</dbReference>
<dbReference type="Pfam" id="PF06428">
    <property type="entry name" value="Sec2p"/>
    <property type="match status" value="1"/>
</dbReference>
<protein>
    <recommendedName>
        <fullName evidence="3">GDP/GTP exchange factor Sec2 N-terminal domain-containing protein</fullName>
    </recommendedName>
</protein>
<dbReference type="GO" id="GO:0006887">
    <property type="term" value="P:exocytosis"/>
    <property type="evidence" value="ECO:0007669"/>
    <property type="project" value="TreeGrafter"/>
</dbReference>
<organism evidence="4 5">
    <name type="scientific">Morchella conica CCBAS932</name>
    <dbReference type="NCBI Taxonomy" id="1392247"/>
    <lineage>
        <taxon>Eukaryota</taxon>
        <taxon>Fungi</taxon>
        <taxon>Dikarya</taxon>
        <taxon>Ascomycota</taxon>
        <taxon>Pezizomycotina</taxon>
        <taxon>Pezizomycetes</taxon>
        <taxon>Pezizales</taxon>
        <taxon>Morchellaceae</taxon>
        <taxon>Morchella</taxon>
    </lineage>
</organism>
<gene>
    <name evidence="4" type="ORF">P167DRAFT_548161</name>
</gene>
<dbReference type="PANTHER" id="PTHR14430:SF4">
    <property type="entry name" value="GDP_GTP EXCHANGE FACTOR SEC2 N-TERMINAL DOMAIN-CONTAINING PROTEIN"/>
    <property type="match status" value="1"/>
</dbReference>
<evidence type="ECO:0000259" key="3">
    <source>
        <dbReference type="Pfam" id="PF06428"/>
    </source>
</evidence>
<dbReference type="SUPFAM" id="SSF144284">
    <property type="entry name" value="Sec2 N-terminal region"/>
    <property type="match status" value="1"/>
</dbReference>
<dbReference type="Proteomes" id="UP000277580">
    <property type="component" value="Unassembled WGS sequence"/>
</dbReference>
<dbReference type="InterPro" id="IPR040351">
    <property type="entry name" value="RAB3IL/RAB3IP/Sec2"/>
</dbReference>
<feature type="compositionally biased region" description="Basic and acidic residues" evidence="2">
    <location>
        <begin position="56"/>
        <end position="65"/>
    </location>
</feature>
<feature type="domain" description="GDP/GTP exchange factor Sec2 N-terminal" evidence="3">
    <location>
        <begin position="129"/>
        <end position="188"/>
    </location>
</feature>